<evidence type="ECO:0000256" key="1">
    <source>
        <dbReference type="SAM" id="MobiDB-lite"/>
    </source>
</evidence>
<accession>A0A327JUV7</accession>
<reference evidence="2 3" key="1">
    <citation type="submission" date="2017-07" db="EMBL/GenBank/DDBJ databases">
        <title>Draft Genome Sequences of Select Purple Nonsulfur Bacteria.</title>
        <authorList>
            <person name="Lasarre B."/>
            <person name="Mckinlay J.B."/>
        </authorList>
    </citation>
    <scope>NUCLEOTIDE SEQUENCE [LARGE SCALE GENOMIC DNA]</scope>
    <source>
        <strain evidence="2 3">DSM 11907</strain>
    </source>
</reference>
<dbReference type="EMBL" id="NPEU01000691">
    <property type="protein sequence ID" value="RAI29273.1"/>
    <property type="molecule type" value="Genomic_DNA"/>
</dbReference>
<keyword evidence="3" id="KW-1185">Reference proteome</keyword>
<evidence type="ECO:0000313" key="3">
    <source>
        <dbReference type="Proteomes" id="UP000248863"/>
    </source>
</evidence>
<protein>
    <submittedName>
        <fullName evidence="2">Uncharacterized protein</fullName>
    </submittedName>
</protein>
<gene>
    <name evidence="2" type="ORF">CH338_28650</name>
</gene>
<dbReference type="Proteomes" id="UP000248863">
    <property type="component" value="Unassembled WGS sequence"/>
</dbReference>
<evidence type="ECO:0000313" key="2">
    <source>
        <dbReference type="EMBL" id="RAI29273.1"/>
    </source>
</evidence>
<comment type="caution">
    <text evidence="2">The sequence shown here is derived from an EMBL/GenBank/DDBJ whole genome shotgun (WGS) entry which is preliminary data.</text>
</comment>
<proteinExistence type="predicted"/>
<sequence length="77" mass="8726">MRSDAIVRPVTVILGKVAKARLARPATRRNRPTDGSMRSTRACGPRRAPRVCPAVWVIMLVPIAEMRRMLVPGDWWF</sequence>
<dbReference type="AlphaFoldDB" id="A0A327JUV7"/>
<organism evidence="2 3">
    <name type="scientific">Rhodoplanes elegans</name>
    <dbReference type="NCBI Taxonomy" id="29408"/>
    <lineage>
        <taxon>Bacteria</taxon>
        <taxon>Pseudomonadati</taxon>
        <taxon>Pseudomonadota</taxon>
        <taxon>Alphaproteobacteria</taxon>
        <taxon>Hyphomicrobiales</taxon>
        <taxon>Nitrobacteraceae</taxon>
        <taxon>Rhodoplanes</taxon>
    </lineage>
</organism>
<feature type="region of interest" description="Disordered" evidence="1">
    <location>
        <begin position="24"/>
        <end position="46"/>
    </location>
</feature>
<name>A0A327JUV7_9BRAD</name>